<protein>
    <submittedName>
        <fullName evidence="1">Uncharacterized protein</fullName>
    </submittedName>
</protein>
<feature type="non-terminal residue" evidence="1">
    <location>
        <position position="1"/>
    </location>
</feature>
<dbReference type="Proteomes" id="UP001159405">
    <property type="component" value="Unassembled WGS sequence"/>
</dbReference>
<reference evidence="1 2" key="1">
    <citation type="submission" date="2022-05" db="EMBL/GenBank/DDBJ databases">
        <authorList>
            <consortium name="Genoscope - CEA"/>
            <person name="William W."/>
        </authorList>
    </citation>
    <scope>NUCLEOTIDE SEQUENCE [LARGE SCALE GENOMIC DNA]</scope>
</reference>
<organism evidence="1 2">
    <name type="scientific">Porites lobata</name>
    <dbReference type="NCBI Taxonomy" id="104759"/>
    <lineage>
        <taxon>Eukaryota</taxon>
        <taxon>Metazoa</taxon>
        <taxon>Cnidaria</taxon>
        <taxon>Anthozoa</taxon>
        <taxon>Hexacorallia</taxon>
        <taxon>Scleractinia</taxon>
        <taxon>Fungiina</taxon>
        <taxon>Poritidae</taxon>
        <taxon>Porites</taxon>
    </lineage>
</organism>
<gene>
    <name evidence="1" type="ORF">PLOB_00021599</name>
</gene>
<comment type="caution">
    <text evidence="1">The sequence shown here is derived from an EMBL/GenBank/DDBJ whole genome shotgun (WGS) entry which is preliminary data.</text>
</comment>
<dbReference type="EMBL" id="CALNXK010000250">
    <property type="protein sequence ID" value="CAH3179130.1"/>
    <property type="molecule type" value="Genomic_DNA"/>
</dbReference>
<sequence length="704" mass="79973">TFRNESEVWDRLYGSRLKSKIPPPKCRVGDRVRLNKKHRPFKKGYLPGWTEEVFFPNNANNSFKVRLPERLSLPGAGWHASLLSLTVPDQGQSNAVIATDPHTKVVKISLTFLTRKWVTGSYKQVEIKKKDYGVELEEIMSAKQSVTTGSEFWKRVMQAVHNKIMQALINQQSAAMSHHSDQFPVVSVKKNWMPMMSWKGDALVLHAVGKEDLMNANKSKVTSAFMMDLEIAKSQTPPDHSSYPSVRADLNWNGEHYAGMLPKDLTDDDDIDQMFEVKGKRLLLSRMVEWQFNNLDASFEKMVGTSKRTVMVYSDLVESTVVGSGKYPLLREVQLLRTGEGESTAEPLHHQWIKSNTYHYRAYLETLLNYNREEGATKLAPQGWINQLNVAAEIGATAANSDVPVAANWSGNADLRTLTSKLLSENWHTFIVRPHLPPLKTGKLLVPNVQLDFELFLNPKTIYLMGSPNKGTLTTKKIPAIHNNDIKVTLLMKKVTLNASVYVRLQKERQLGKQIARYPVVRSEIRTFSFDGRTTQWEQDNVFVGRFPDRVMVGLLHSDAFNGDLERYPFAFQKFGVTQVRQTLNGEEYPYRTLQLTGDQAYEDLLGYDRFLQAMGAYNEDKIPMLLPGDWGQGKNCTLFMFNNVPSGKADDPQYRNPRQSGNTRLVIDFAAAVGHNITVLVWSEYENMYEINHLGGIKYNING</sequence>
<name>A0ABN8RMX5_9CNID</name>
<evidence type="ECO:0000313" key="2">
    <source>
        <dbReference type="Proteomes" id="UP001159405"/>
    </source>
</evidence>
<evidence type="ECO:0000313" key="1">
    <source>
        <dbReference type="EMBL" id="CAH3179130.1"/>
    </source>
</evidence>
<keyword evidence="2" id="KW-1185">Reference proteome</keyword>
<proteinExistence type="predicted"/>
<accession>A0ABN8RMX5</accession>